<comment type="similarity">
    <text evidence="1">Belongs to the class I-like SAM-binding methyltransferase superfamily. EFM7 family.</text>
</comment>
<dbReference type="CDD" id="cd02440">
    <property type="entry name" value="AdoMet_MTases"/>
    <property type="match status" value="1"/>
</dbReference>
<feature type="compositionally biased region" description="Basic and acidic residues" evidence="2">
    <location>
        <begin position="338"/>
        <end position="352"/>
    </location>
</feature>
<feature type="binding site" evidence="1">
    <location>
        <position position="546"/>
    </location>
    <ligand>
        <name>S-adenosyl-L-methionine</name>
        <dbReference type="ChEBI" id="CHEBI:59789"/>
    </ligand>
</feature>
<dbReference type="PANTHER" id="PTHR34117:SF1">
    <property type="entry name" value="STYLE CELL-CYCLE INHIBITOR 1"/>
    <property type="match status" value="1"/>
</dbReference>
<sequence>MAQHYRPSREKMPEPSHEGFGRSRRRPSRPEGGSGVDGDFYRPDDRPLARKRRGTRSPERDSKRPRRRASPPEHAKEPKRQHEPSSRHSEDKIQVQLPFSARPLVKSDLEAFGSLFAYYLGVQKCKNAYEMDERELKGRWKRFVRRWNSNQLAEGWYDPDTFARIAKLDEDGWGEAGDEETRGDGRPSGARPMSSDDDDDVDVDDEEDDDDAYGPSLPHNHNANTRRRVGAKIPTLQDLTVRDELIRESQEAERSELRAARQADRKQQKERLEELAPRAEAGTHERKMEKRRETNDKMRQFRDKSPGDGVAEKELMGGGDSVDEFRQMKARERRRKSERQVRREEMERAQREMNEAKRRAWQLREEETVGMLRELARQRGQQIHHRRLSIIHYLRTTMDGDEDDGYGLDALPASPPDFYPPTPPPTQQTYTMHSGRTLTLHLVGHSPTEAHHLWNGAKMAADYFERRPETVRGRTVLELGAGAGLPSLVAAVLGAEQVVVTDFPDPELVAVMQKNIDACNDDDDDDGGDGDGGRIARTVDAVGFVWGADSKPLTSLLRRDPPKFDVVILADLLFRHSEHGALVKTLQETLRRTPDAVAFVFFTSYRPWKQHLDMAFFDVARGAGFCVEQVAERMLDRPLFDGDPGDVDVQRMVRGFAVSWPVGA</sequence>
<protein>
    <recommendedName>
        <fullName evidence="1">Protein N-terminal and lysine N-methyltransferase EFM7</fullName>
        <ecNumber evidence="1">2.1.1.-</ecNumber>
    </recommendedName>
    <alternativeName>
        <fullName evidence="1">Elongation factor methyltransferase 7</fullName>
    </alternativeName>
</protein>
<dbReference type="AlphaFoldDB" id="A0A2C5YQ50"/>
<dbReference type="Pfam" id="PF10294">
    <property type="entry name" value="Methyltransf_16"/>
    <property type="match status" value="1"/>
</dbReference>
<accession>A0A2C5YQ50</accession>
<evidence type="ECO:0000256" key="1">
    <source>
        <dbReference type="HAMAP-Rule" id="MF_03223"/>
    </source>
</evidence>
<dbReference type="EC" id="2.1.1.-" evidence="1"/>
<dbReference type="GO" id="GO:0071885">
    <property type="term" value="F:N-terminal protein N-methyltransferase activity"/>
    <property type="evidence" value="ECO:0007669"/>
    <property type="project" value="UniProtKB-UniRule"/>
</dbReference>
<feature type="region of interest" description="Disordered" evidence="2">
    <location>
        <begin position="1"/>
        <end position="95"/>
    </location>
</feature>
<feature type="binding site" evidence="1">
    <location>
        <position position="502"/>
    </location>
    <ligand>
        <name>S-adenosyl-L-methionine</name>
        <dbReference type="ChEBI" id="CHEBI:59789"/>
    </ligand>
</feature>
<dbReference type="GO" id="GO:0005737">
    <property type="term" value="C:cytoplasm"/>
    <property type="evidence" value="ECO:0007669"/>
    <property type="project" value="UniProtKB-SubCell"/>
</dbReference>
<feature type="region of interest" description="Disordered" evidence="2">
    <location>
        <begin position="252"/>
        <end position="352"/>
    </location>
</feature>
<dbReference type="OrthoDB" id="2106152at2759"/>
<dbReference type="Gene3D" id="3.40.50.150">
    <property type="entry name" value="Vaccinia Virus protein VP39"/>
    <property type="match status" value="1"/>
</dbReference>
<reference evidence="3 4" key="1">
    <citation type="submission" date="2017-06" db="EMBL/GenBank/DDBJ databases">
        <title>Ant-infecting Ophiocordyceps genomes reveal a high diversity of potential behavioral manipulation genes and a possible major role for enterotoxins.</title>
        <authorList>
            <person name="De Bekker C."/>
            <person name="Evans H.C."/>
            <person name="Brachmann A."/>
            <person name="Hughes D.P."/>
        </authorList>
    </citation>
    <scope>NUCLEOTIDE SEQUENCE [LARGE SCALE GENOMIC DNA]</scope>
    <source>
        <strain evidence="3 4">Map16</strain>
    </source>
</reference>
<feature type="compositionally biased region" description="Basic and acidic residues" evidence="2">
    <location>
        <begin position="252"/>
        <end position="315"/>
    </location>
</feature>
<feature type="compositionally biased region" description="Basic and acidic residues" evidence="2">
    <location>
        <begin position="70"/>
        <end position="93"/>
    </location>
</feature>
<dbReference type="InterPro" id="IPR044688">
    <property type="entry name" value="SCI-1-like"/>
</dbReference>
<comment type="caution">
    <text evidence="3">The sequence shown here is derived from an EMBL/GenBank/DDBJ whole genome shotgun (WGS) entry which is preliminary data.</text>
</comment>
<dbReference type="InterPro" id="IPR025784">
    <property type="entry name" value="EFM7"/>
</dbReference>
<feature type="binding site" evidence="1">
    <location>
        <begin position="480"/>
        <end position="482"/>
    </location>
    <ligand>
        <name>S-adenosyl-L-methionine</name>
        <dbReference type="ChEBI" id="CHEBI:59789"/>
    </ligand>
</feature>
<evidence type="ECO:0000313" key="4">
    <source>
        <dbReference type="Proteomes" id="UP000226431"/>
    </source>
</evidence>
<keyword evidence="1" id="KW-0808">Transferase</keyword>
<feature type="compositionally biased region" description="Acidic residues" evidence="2">
    <location>
        <begin position="195"/>
        <end position="212"/>
    </location>
</feature>
<keyword evidence="1" id="KW-0949">S-adenosyl-L-methionine</keyword>
<evidence type="ECO:0000313" key="3">
    <source>
        <dbReference type="EMBL" id="PHH69154.1"/>
    </source>
</evidence>
<keyword evidence="4" id="KW-1185">Reference proteome</keyword>
<dbReference type="PANTHER" id="PTHR34117">
    <property type="entry name" value="STYLE CELL-CYCLE INHIBITOR 1"/>
    <property type="match status" value="1"/>
</dbReference>
<dbReference type="Proteomes" id="UP000226431">
    <property type="component" value="Unassembled WGS sequence"/>
</dbReference>
<dbReference type="STRING" id="2004952.A0A2C5YQ50"/>
<gene>
    <name evidence="1" type="primary">EFM7</name>
    <name evidence="3" type="ORF">CDD80_6975</name>
</gene>
<dbReference type="InterPro" id="IPR019410">
    <property type="entry name" value="Methyltransf_16"/>
</dbReference>
<feature type="compositionally biased region" description="Basic and acidic residues" evidence="2">
    <location>
        <begin position="7"/>
        <end position="21"/>
    </location>
</feature>
<dbReference type="InterPro" id="IPR029063">
    <property type="entry name" value="SAM-dependent_MTases_sf"/>
</dbReference>
<dbReference type="SUPFAM" id="SSF53335">
    <property type="entry name" value="S-adenosyl-L-methionine-dependent methyltransferases"/>
    <property type="match status" value="1"/>
</dbReference>
<feature type="region of interest" description="Disordered" evidence="2">
    <location>
        <begin position="171"/>
        <end position="231"/>
    </location>
</feature>
<feature type="binding site" evidence="1">
    <location>
        <position position="570"/>
    </location>
    <ligand>
        <name>S-adenosyl-L-methionine</name>
        <dbReference type="ChEBI" id="CHEBI:59789"/>
    </ligand>
</feature>
<keyword evidence="1" id="KW-0963">Cytoplasm</keyword>
<organism evidence="3 4">
    <name type="scientific">Ophiocordyceps camponoti-rufipedis</name>
    <dbReference type="NCBI Taxonomy" id="2004952"/>
    <lineage>
        <taxon>Eukaryota</taxon>
        <taxon>Fungi</taxon>
        <taxon>Dikarya</taxon>
        <taxon>Ascomycota</taxon>
        <taxon>Pezizomycotina</taxon>
        <taxon>Sordariomycetes</taxon>
        <taxon>Hypocreomycetidae</taxon>
        <taxon>Hypocreales</taxon>
        <taxon>Ophiocordycipitaceae</taxon>
        <taxon>Ophiocordyceps</taxon>
    </lineage>
</organism>
<name>A0A2C5YQ50_9HYPO</name>
<proteinExistence type="inferred from homology"/>
<keyword evidence="1" id="KW-0489">Methyltransferase</keyword>
<comment type="function">
    <text evidence="1">S-adenosyl-L-methionine-dependent protein methyltransferase that trimethylates the N-terminal glycine 'Gly-2' of elongation factor 1-alpha, before also catalyzing the mono- and dimethylation of 'Lys-3'.</text>
</comment>
<comment type="subcellular location">
    <subcellularLocation>
        <location evidence="1">Cytoplasm</location>
    </subcellularLocation>
</comment>
<feature type="binding site" evidence="1">
    <location>
        <position position="454"/>
    </location>
    <ligand>
        <name>S-adenosyl-L-methionine</name>
        <dbReference type="ChEBI" id="CHEBI:59789"/>
    </ligand>
</feature>
<feature type="compositionally biased region" description="Basic and acidic residues" evidence="2">
    <location>
        <begin position="39"/>
        <end position="48"/>
    </location>
</feature>
<dbReference type="EMBL" id="NJES01000816">
    <property type="protein sequence ID" value="PHH69154.1"/>
    <property type="molecule type" value="Genomic_DNA"/>
</dbReference>
<evidence type="ECO:0000256" key="2">
    <source>
        <dbReference type="SAM" id="MobiDB-lite"/>
    </source>
</evidence>
<dbReference type="GO" id="GO:0016279">
    <property type="term" value="F:protein-lysine N-methyltransferase activity"/>
    <property type="evidence" value="ECO:0007669"/>
    <property type="project" value="UniProtKB-UniRule"/>
</dbReference>
<dbReference type="HAMAP" id="MF_03223">
    <property type="entry name" value="Methyltr_EFM7"/>
    <property type="match status" value="1"/>
</dbReference>
<dbReference type="PROSITE" id="PS51560">
    <property type="entry name" value="SAM_MT_NNT1"/>
    <property type="match status" value="1"/>
</dbReference>
<dbReference type="GO" id="GO:0032259">
    <property type="term" value="P:methylation"/>
    <property type="evidence" value="ECO:0007669"/>
    <property type="project" value="UniProtKB-KW"/>
</dbReference>